<dbReference type="InterPro" id="IPR020449">
    <property type="entry name" value="Tscrpt_reg_AraC-type_HTH"/>
</dbReference>
<keyword evidence="6" id="KW-1185">Reference proteome</keyword>
<keyword evidence="3" id="KW-0804">Transcription</keyword>
<evidence type="ECO:0000313" key="6">
    <source>
        <dbReference type="Proteomes" id="UP001500936"/>
    </source>
</evidence>
<dbReference type="Pfam" id="PF02311">
    <property type="entry name" value="AraC_binding"/>
    <property type="match status" value="1"/>
</dbReference>
<comment type="caution">
    <text evidence="5">The sequence shown here is derived from an EMBL/GenBank/DDBJ whole genome shotgun (WGS) entry which is preliminary data.</text>
</comment>
<evidence type="ECO:0000256" key="2">
    <source>
        <dbReference type="ARBA" id="ARBA00023125"/>
    </source>
</evidence>
<dbReference type="InterPro" id="IPR003313">
    <property type="entry name" value="AraC-bd"/>
</dbReference>
<organism evidence="5 6">
    <name type="scientific">Nibrella viscosa</name>
    <dbReference type="NCBI Taxonomy" id="1084524"/>
    <lineage>
        <taxon>Bacteria</taxon>
        <taxon>Pseudomonadati</taxon>
        <taxon>Bacteroidota</taxon>
        <taxon>Cytophagia</taxon>
        <taxon>Cytophagales</taxon>
        <taxon>Spirosomataceae</taxon>
        <taxon>Nibrella</taxon>
    </lineage>
</organism>
<dbReference type="InterPro" id="IPR018060">
    <property type="entry name" value="HTH_AraC"/>
</dbReference>
<evidence type="ECO:0000256" key="1">
    <source>
        <dbReference type="ARBA" id="ARBA00023015"/>
    </source>
</evidence>
<dbReference type="SUPFAM" id="SSF46689">
    <property type="entry name" value="Homeodomain-like"/>
    <property type="match status" value="2"/>
</dbReference>
<keyword evidence="1" id="KW-0805">Transcription regulation</keyword>
<dbReference type="SMART" id="SM00342">
    <property type="entry name" value="HTH_ARAC"/>
    <property type="match status" value="1"/>
</dbReference>
<dbReference type="InterPro" id="IPR009057">
    <property type="entry name" value="Homeodomain-like_sf"/>
</dbReference>
<dbReference type="Pfam" id="PF12833">
    <property type="entry name" value="HTH_18"/>
    <property type="match status" value="1"/>
</dbReference>
<dbReference type="Gene3D" id="2.60.120.10">
    <property type="entry name" value="Jelly Rolls"/>
    <property type="match status" value="1"/>
</dbReference>
<dbReference type="InterPro" id="IPR011051">
    <property type="entry name" value="RmlC_Cupin_sf"/>
</dbReference>
<dbReference type="PANTHER" id="PTHR43280">
    <property type="entry name" value="ARAC-FAMILY TRANSCRIPTIONAL REGULATOR"/>
    <property type="match status" value="1"/>
</dbReference>
<dbReference type="Proteomes" id="UP001500936">
    <property type="component" value="Unassembled WGS sequence"/>
</dbReference>
<evidence type="ECO:0000256" key="3">
    <source>
        <dbReference type="ARBA" id="ARBA00023163"/>
    </source>
</evidence>
<name>A0ABP8L195_9BACT</name>
<accession>A0ABP8L195</accession>
<dbReference type="PROSITE" id="PS00041">
    <property type="entry name" value="HTH_ARAC_FAMILY_1"/>
    <property type="match status" value="1"/>
</dbReference>
<feature type="domain" description="HTH araC/xylS-type" evidence="4">
    <location>
        <begin position="181"/>
        <end position="278"/>
    </location>
</feature>
<sequence>MKVRYEDIRPDADSSFRILITPKLNDFFYWHFHPEYEIVYIEAPEGTRHVGDHISRFRQSDLVLIGPNIPHLNFDYGIKAEYEQFVVQMREDFLANAFTSVPELAGIHALFERARHGVYFFGATKEAVGRRLRRLHTLAPYEQFIEILNIFQVLATSPEQDLLHSSPVGQHYSLKEQQRLKRVYGFIEENYQQPIGVAQMAQLTHLTKAAFCRYFKKMTLMTFTEFLNQYRINQAKKLLLLDKTVTEVCFEAGFESLSYFNRTFKKVAGENPLHFKKRHSG</sequence>
<evidence type="ECO:0000313" key="5">
    <source>
        <dbReference type="EMBL" id="GAA4419604.1"/>
    </source>
</evidence>
<keyword evidence="2" id="KW-0238">DNA-binding</keyword>
<proteinExistence type="predicted"/>
<dbReference type="RefSeq" id="WP_345271185.1">
    <property type="nucleotide sequence ID" value="NZ_BAABHB010000019.1"/>
</dbReference>
<gene>
    <name evidence="5" type="ORF">GCM10023187_54070</name>
</gene>
<dbReference type="PROSITE" id="PS01124">
    <property type="entry name" value="HTH_ARAC_FAMILY_2"/>
    <property type="match status" value="1"/>
</dbReference>
<dbReference type="Gene3D" id="1.10.10.60">
    <property type="entry name" value="Homeodomain-like"/>
    <property type="match status" value="2"/>
</dbReference>
<reference evidence="6" key="1">
    <citation type="journal article" date="2019" name="Int. J. Syst. Evol. Microbiol.">
        <title>The Global Catalogue of Microorganisms (GCM) 10K type strain sequencing project: providing services to taxonomists for standard genome sequencing and annotation.</title>
        <authorList>
            <consortium name="The Broad Institute Genomics Platform"/>
            <consortium name="The Broad Institute Genome Sequencing Center for Infectious Disease"/>
            <person name="Wu L."/>
            <person name="Ma J."/>
        </authorList>
    </citation>
    <scope>NUCLEOTIDE SEQUENCE [LARGE SCALE GENOMIC DNA]</scope>
    <source>
        <strain evidence="6">JCM 17925</strain>
    </source>
</reference>
<dbReference type="SUPFAM" id="SSF51182">
    <property type="entry name" value="RmlC-like cupins"/>
    <property type="match status" value="1"/>
</dbReference>
<dbReference type="EMBL" id="BAABHB010000019">
    <property type="protein sequence ID" value="GAA4419604.1"/>
    <property type="molecule type" value="Genomic_DNA"/>
</dbReference>
<dbReference type="PRINTS" id="PR00032">
    <property type="entry name" value="HTHARAC"/>
</dbReference>
<dbReference type="PANTHER" id="PTHR43280:SF27">
    <property type="entry name" value="TRANSCRIPTIONAL REGULATOR MTLR"/>
    <property type="match status" value="1"/>
</dbReference>
<dbReference type="InterPro" id="IPR018062">
    <property type="entry name" value="HTH_AraC-typ_CS"/>
</dbReference>
<protein>
    <submittedName>
        <fullName evidence="5">AraC family transcriptional regulator</fullName>
    </submittedName>
</protein>
<evidence type="ECO:0000259" key="4">
    <source>
        <dbReference type="PROSITE" id="PS01124"/>
    </source>
</evidence>
<dbReference type="InterPro" id="IPR014710">
    <property type="entry name" value="RmlC-like_jellyroll"/>
</dbReference>